<dbReference type="Proteomes" id="UP000278222">
    <property type="component" value="Unassembled WGS sequence"/>
</dbReference>
<sequence length="140" mass="14549">MMAGSATDEQECGSIAATGSSGVVQYIHLGALPDDDEGVTCYEAVFEGGRIHIPSHGIDLPSARRHLAEARSEQARLHIVVGRPIGLDAGGATRVAVGYAEPLFAYTIDDVELLGQVECGKALPDAMPGSAIPPDVRIIA</sequence>
<reference evidence="1 2" key="1">
    <citation type="submission" date="2018-11" db="EMBL/GenBank/DDBJ databases">
        <title>Genomic Encyclopedia of Type Strains, Phase IV (KMG-IV): sequencing the most valuable type-strain genomes for metagenomic binning, comparative biology and taxonomic classification.</title>
        <authorList>
            <person name="Goeker M."/>
        </authorList>
    </citation>
    <scope>NUCLEOTIDE SEQUENCE [LARGE SCALE GENOMIC DNA]</scope>
    <source>
        <strain evidence="1 2">DSM 5900</strain>
    </source>
</reference>
<proteinExistence type="predicted"/>
<comment type="caution">
    <text evidence="1">The sequence shown here is derived from an EMBL/GenBank/DDBJ whole genome shotgun (WGS) entry which is preliminary data.</text>
</comment>
<accession>A0A3N1MCT8</accession>
<dbReference type="EMBL" id="RJKX01000011">
    <property type="protein sequence ID" value="ROQ01109.1"/>
    <property type="molecule type" value="Genomic_DNA"/>
</dbReference>
<keyword evidence="2" id="KW-1185">Reference proteome</keyword>
<dbReference type="AlphaFoldDB" id="A0A3N1MCT8"/>
<organism evidence="1 2">
    <name type="scientific">Stella humosa</name>
    <dbReference type="NCBI Taxonomy" id="94"/>
    <lineage>
        <taxon>Bacteria</taxon>
        <taxon>Pseudomonadati</taxon>
        <taxon>Pseudomonadota</taxon>
        <taxon>Alphaproteobacteria</taxon>
        <taxon>Rhodospirillales</taxon>
        <taxon>Stellaceae</taxon>
        <taxon>Stella</taxon>
    </lineage>
</organism>
<dbReference type="RefSeq" id="WP_123687908.1">
    <property type="nucleotide sequence ID" value="NZ_AP019700.1"/>
</dbReference>
<gene>
    <name evidence="1" type="ORF">EDC65_0285</name>
</gene>
<evidence type="ECO:0000313" key="1">
    <source>
        <dbReference type="EMBL" id="ROQ01109.1"/>
    </source>
</evidence>
<evidence type="ECO:0000313" key="2">
    <source>
        <dbReference type="Proteomes" id="UP000278222"/>
    </source>
</evidence>
<protein>
    <submittedName>
        <fullName evidence="1">Uncharacterized protein</fullName>
    </submittedName>
</protein>
<name>A0A3N1MCT8_9PROT</name>